<feature type="domain" description="EAL" evidence="2">
    <location>
        <begin position="480"/>
        <end position="734"/>
    </location>
</feature>
<dbReference type="Pfam" id="PF00990">
    <property type="entry name" value="GGDEF"/>
    <property type="match status" value="1"/>
</dbReference>
<dbReference type="CDD" id="cd01948">
    <property type="entry name" value="EAL"/>
    <property type="match status" value="1"/>
</dbReference>
<feature type="transmembrane region" description="Helical" evidence="1">
    <location>
        <begin position="284"/>
        <end position="302"/>
    </location>
</feature>
<comment type="caution">
    <text evidence="4">The sequence shown here is derived from an EMBL/GenBank/DDBJ whole genome shotgun (WGS) entry which is preliminary data.</text>
</comment>
<name>A0ABT9MQE9_9ACTN</name>
<evidence type="ECO:0000313" key="4">
    <source>
        <dbReference type="EMBL" id="MDP9793633.1"/>
    </source>
</evidence>
<sequence>MRRAVAAPTVLALVVAAGQVAAFADADLRRPVFGVSLLLLEALGVGYSLRAARYGARLTWRIAAAGRALSLSMLICFTVNSVHPSLAWWWAGALSGLAMFAALTAAALTASARRLRGRQRVAFAAELLTVFSCAFILVWQLVLAPAFLTQASYRWVFDIGLGLGNLLLSVVIGTLLLRGAGRGLGEPITLLLWGMMSWALTDIVFSSIRINGGNPSESPGAVLALTSASLLMTVAAMRAGPDARADAGATWNAPPIWSLHLPYIGVALGSVVLVAITIQGQAFSTWGGLILAQSAMTIAVMLRQVVSLRDSRDAGSTDPLTGLANLAGLRAGLRRATGRFGILLIDLDDFKPVNDRYGHETGNLLLTHVADTLRGTIRSTDIAARVGGDEFVLVLLDLESDAEAAAVADRVLAAFAATPIEVGEHRIFAHASIGVAVSSGDDDPHVVQHRADLAMYEAKRNDKRGWRAYDPSMTDQRIRESILADLLEHAIEAGQLSVHYQPIVDLATGRTVGVEALARWQHPDYGFVPPSEFVPIAERSNLIHAIGLHVLAEAAGQVRAWQARQHTDPLHLSVNLSPHQLLKAGIVTDIVAVLERTGLSPAHLTLEITETAIVDAERAAPILSEFRALGIRISIDDFGTGYSSLQYLLGLPIDGLKIDRAFVTQLDSTTRGAAVAEAVVRLGQILGLDTVAEGIESPAQVAELQLLGCTSGQGYLFSPPRPAAEIEDSLNLVPGQPVQ</sequence>
<gene>
    <name evidence="4" type="ORF">J2S43_002145</name>
</gene>
<evidence type="ECO:0000259" key="3">
    <source>
        <dbReference type="PROSITE" id="PS50887"/>
    </source>
</evidence>
<dbReference type="SUPFAM" id="SSF55073">
    <property type="entry name" value="Nucleotide cyclase"/>
    <property type="match status" value="1"/>
</dbReference>
<feature type="transmembrane region" description="Helical" evidence="1">
    <location>
        <begin position="155"/>
        <end position="177"/>
    </location>
</feature>
<keyword evidence="1" id="KW-1133">Transmembrane helix</keyword>
<evidence type="ECO:0000256" key="1">
    <source>
        <dbReference type="SAM" id="Phobius"/>
    </source>
</evidence>
<dbReference type="PANTHER" id="PTHR33121:SF79">
    <property type="entry name" value="CYCLIC DI-GMP PHOSPHODIESTERASE PDED-RELATED"/>
    <property type="match status" value="1"/>
</dbReference>
<dbReference type="InterPro" id="IPR001633">
    <property type="entry name" value="EAL_dom"/>
</dbReference>
<organism evidence="4 5">
    <name type="scientific">Catenuloplanes nepalensis</name>
    <dbReference type="NCBI Taxonomy" id="587533"/>
    <lineage>
        <taxon>Bacteria</taxon>
        <taxon>Bacillati</taxon>
        <taxon>Actinomycetota</taxon>
        <taxon>Actinomycetes</taxon>
        <taxon>Micromonosporales</taxon>
        <taxon>Micromonosporaceae</taxon>
        <taxon>Catenuloplanes</taxon>
    </lineage>
</organism>
<dbReference type="PANTHER" id="PTHR33121">
    <property type="entry name" value="CYCLIC DI-GMP PHOSPHODIESTERASE PDEF"/>
    <property type="match status" value="1"/>
</dbReference>
<feature type="transmembrane region" description="Helical" evidence="1">
    <location>
        <begin position="64"/>
        <end position="82"/>
    </location>
</feature>
<keyword evidence="1" id="KW-0812">Transmembrane</keyword>
<reference evidence="4 5" key="1">
    <citation type="submission" date="2023-07" db="EMBL/GenBank/DDBJ databases">
        <title>Sequencing the genomes of 1000 actinobacteria strains.</title>
        <authorList>
            <person name="Klenk H.-P."/>
        </authorList>
    </citation>
    <scope>NUCLEOTIDE SEQUENCE [LARGE SCALE GENOMIC DNA]</scope>
    <source>
        <strain evidence="4 5">DSM 44710</strain>
    </source>
</reference>
<dbReference type="Proteomes" id="UP001240984">
    <property type="component" value="Unassembled WGS sequence"/>
</dbReference>
<dbReference type="NCBIfam" id="TIGR00254">
    <property type="entry name" value="GGDEF"/>
    <property type="match status" value="1"/>
</dbReference>
<dbReference type="InterPro" id="IPR043128">
    <property type="entry name" value="Rev_trsase/Diguanyl_cyclase"/>
</dbReference>
<dbReference type="RefSeq" id="WP_306828703.1">
    <property type="nucleotide sequence ID" value="NZ_JAUSRA010000001.1"/>
</dbReference>
<dbReference type="Gene3D" id="3.20.20.450">
    <property type="entry name" value="EAL domain"/>
    <property type="match status" value="1"/>
</dbReference>
<accession>A0ABT9MQE9</accession>
<proteinExistence type="predicted"/>
<dbReference type="SUPFAM" id="SSF141868">
    <property type="entry name" value="EAL domain-like"/>
    <property type="match status" value="1"/>
</dbReference>
<keyword evidence="1" id="KW-0472">Membrane</keyword>
<dbReference type="InterPro" id="IPR050706">
    <property type="entry name" value="Cyclic-di-GMP_PDE-like"/>
</dbReference>
<dbReference type="InterPro" id="IPR029787">
    <property type="entry name" value="Nucleotide_cyclase"/>
</dbReference>
<dbReference type="SMART" id="SM00267">
    <property type="entry name" value="GGDEF"/>
    <property type="match status" value="1"/>
</dbReference>
<dbReference type="Gene3D" id="3.30.70.270">
    <property type="match status" value="1"/>
</dbReference>
<dbReference type="EMBL" id="JAUSRA010000001">
    <property type="protein sequence ID" value="MDP9793633.1"/>
    <property type="molecule type" value="Genomic_DNA"/>
</dbReference>
<evidence type="ECO:0000259" key="2">
    <source>
        <dbReference type="PROSITE" id="PS50883"/>
    </source>
</evidence>
<dbReference type="Pfam" id="PF00563">
    <property type="entry name" value="EAL"/>
    <property type="match status" value="1"/>
</dbReference>
<dbReference type="PROSITE" id="PS50883">
    <property type="entry name" value="EAL"/>
    <property type="match status" value="1"/>
</dbReference>
<feature type="transmembrane region" description="Helical" evidence="1">
    <location>
        <begin position="189"/>
        <end position="208"/>
    </location>
</feature>
<feature type="transmembrane region" description="Helical" evidence="1">
    <location>
        <begin position="32"/>
        <end position="52"/>
    </location>
</feature>
<evidence type="ECO:0000313" key="5">
    <source>
        <dbReference type="Proteomes" id="UP001240984"/>
    </source>
</evidence>
<feature type="transmembrane region" description="Helical" evidence="1">
    <location>
        <begin position="121"/>
        <end position="143"/>
    </location>
</feature>
<dbReference type="PROSITE" id="PS50887">
    <property type="entry name" value="GGDEF"/>
    <property type="match status" value="1"/>
</dbReference>
<keyword evidence="5" id="KW-1185">Reference proteome</keyword>
<feature type="domain" description="GGDEF" evidence="3">
    <location>
        <begin position="338"/>
        <end position="471"/>
    </location>
</feature>
<dbReference type="InterPro" id="IPR035919">
    <property type="entry name" value="EAL_sf"/>
</dbReference>
<feature type="transmembrane region" description="Helical" evidence="1">
    <location>
        <begin position="88"/>
        <end position="109"/>
    </location>
</feature>
<dbReference type="CDD" id="cd01949">
    <property type="entry name" value="GGDEF"/>
    <property type="match status" value="1"/>
</dbReference>
<protein>
    <submittedName>
        <fullName evidence="4">Diguanylate cyclase (GGDEF)-like protein</fullName>
    </submittedName>
</protein>
<feature type="transmembrane region" description="Helical" evidence="1">
    <location>
        <begin position="261"/>
        <end position="278"/>
    </location>
</feature>
<dbReference type="SMART" id="SM00052">
    <property type="entry name" value="EAL"/>
    <property type="match status" value="1"/>
</dbReference>
<dbReference type="InterPro" id="IPR000160">
    <property type="entry name" value="GGDEF_dom"/>
</dbReference>